<proteinExistence type="inferred from homology"/>
<dbReference type="RefSeq" id="WP_057624410.1">
    <property type="nucleotide sequence ID" value="NZ_LKHV02000001.1"/>
</dbReference>
<keyword evidence="5 12" id="KW-0285">Flavoprotein</keyword>
<evidence type="ECO:0000313" key="17">
    <source>
        <dbReference type="EMBL" id="MCS5707282.1"/>
    </source>
</evidence>
<dbReference type="GO" id="GO:0003904">
    <property type="term" value="F:deoxyribodipyrimidine photo-lyase activity"/>
    <property type="evidence" value="ECO:0007669"/>
    <property type="project" value="UniProtKB-EC"/>
</dbReference>
<dbReference type="PANTHER" id="PTHR11455">
    <property type="entry name" value="CRYPTOCHROME"/>
    <property type="match status" value="1"/>
</dbReference>
<gene>
    <name evidence="16" type="primary">phrB</name>
    <name evidence="17" type="ORF">CC99x_000030</name>
    <name evidence="16" type="ORF">CC99x_01305</name>
</gene>
<keyword evidence="6 12" id="KW-0274">FAD</keyword>
<feature type="binding site" evidence="12">
    <location>
        <position position="226"/>
    </location>
    <ligand>
        <name>FAD</name>
        <dbReference type="ChEBI" id="CHEBI:57692"/>
    </ligand>
</feature>
<dbReference type="SUPFAM" id="SSF48173">
    <property type="entry name" value="Cryptochrome/photolyase FAD-binding domain"/>
    <property type="match status" value="1"/>
</dbReference>
<evidence type="ECO:0000256" key="9">
    <source>
        <dbReference type="ARBA" id="ARBA00033999"/>
    </source>
</evidence>
<keyword evidence="7 14" id="KW-0157">Chromophore</keyword>
<dbReference type="AlphaFoldDB" id="A0A0Q9YSD9"/>
<dbReference type="Gene3D" id="3.40.50.620">
    <property type="entry name" value="HUPs"/>
    <property type="match status" value="1"/>
</dbReference>
<comment type="catalytic activity">
    <reaction evidence="9">
        <text>cyclobutadipyrimidine (in DNA) = 2 pyrimidine residues (in DNA).</text>
        <dbReference type="EC" id="4.1.99.3"/>
    </reaction>
</comment>
<organism evidence="16">
    <name type="scientific">Candidatus Berkiella cookevillensis</name>
    <dbReference type="NCBI Taxonomy" id="437022"/>
    <lineage>
        <taxon>Bacteria</taxon>
        <taxon>Pseudomonadati</taxon>
        <taxon>Pseudomonadota</taxon>
        <taxon>Gammaproteobacteria</taxon>
        <taxon>Candidatus Berkiellales</taxon>
        <taxon>Candidatus Berkiellaceae</taxon>
        <taxon>Candidatus Berkiella</taxon>
    </lineage>
</organism>
<dbReference type="FunFam" id="1.10.579.10:FF:000003">
    <property type="entry name" value="Deoxyribodipyrimidine photo-lyase"/>
    <property type="match status" value="1"/>
</dbReference>
<dbReference type="InterPro" id="IPR036134">
    <property type="entry name" value="Crypto/Photolyase_FAD-like_sf"/>
</dbReference>
<sequence>MKKALYWFRQDLRLTDNAALLHAIQENDSVTLLYIYDTDKKNAWTPGEAAKWFLYESLKSLTHDIQKRGGHLIVRKGSPQSILDEIIKKNDISSIYWNRCYDPFSIHRDTKIKATLRQNGIIVNTYNSSLLIEPSQIHNSTGGYFKVYTPFKNRILPLLENIIPNKKICKFPENSCKNQNIVEDWHHWNLWPQHSWTQKLAKYHAPSEKMAKHLLKTFINSQIEYYGEQRDFPALSSVSKLSPYLHFGQISPHQIVYAINEKTLSIQNQKSRQIYLSQIIWREFCHYLLFHFPELPHHNFKEKFNAFKWDKDSKSLKKWQTGYTGYPIVDAGMRELWETGIMHNRVRMIVASFLTKDLFLHWTEGQNWFWNTLVDADLANNAAGWQWVSGSGADAQPYFRIFNPITQSEKFDSNGTYIRRWVPELQALPDKFIHAPWKADILELKKLGITLGKDYPFPMVEHSTAREKALLLYKDLGV</sequence>
<evidence type="ECO:0000256" key="3">
    <source>
        <dbReference type="ARBA" id="ARBA00013149"/>
    </source>
</evidence>
<dbReference type="OrthoDB" id="9772484at2"/>
<evidence type="ECO:0000256" key="2">
    <source>
        <dbReference type="ARBA" id="ARBA00005862"/>
    </source>
</evidence>
<feature type="site" description="Electron transfer via tryptophanyl radical" evidence="13">
    <location>
        <position position="309"/>
    </location>
</feature>
<comment type="similarity">
    <text evidence="2">Belongs to the DNA photolyase class-1 family.</text>
</comment>
<dbReference type="InterPro" id="IPR018394">
    <property type="entry name" value="DNA_photolyase_1_CS_C"/>
</dbReference>
<evidence type="ECO:0000256" key="10">
    <source>
        <dbReference type="ARBA" id="ARBA00059220"/>
    </source>
</evidence>
<dbReference type="GO" id="GO:0071949">
    <property type="term" value="F:FAD binding"/>
    <property type="evidence" value="ECO:0007669"/>
    <property type="project" value="TreeGrafter"/>
</dbReference>
<keyword evidence="18" id="KW-1185">Reference proteome</keyword>
<dbReference type="Gene3D" id="1.10.579.10">
    <property type="entry name" value="DNA Cyclobutane Dipyrimidine Photolyase, subunit A, domain 3"/>
    <property type="match status" value="1"/>
</dbReference>
<reference evidence="17" key="3">
    <citation type="submission" date="2021-06" db="EMBL/GenBank/DDBJ databases">
        <title>Genomic Description and Analysis of Intracellular Bacteria, Candidatus Berkiella cookevillensis and Candidatus Berkiella aquae.</title>
        <authorList>
            <person name="Kidane D.T."/>
            <person name="Mehari Y.T."/>
            <person name="Rice F.C."/>
            <person name="Arivett B.A."/>
            <person name="Farone A.L."/>
            <person name="Berk S.G."/>
            <person name="Farone M.B."/>
        </authorList>
    </citation>
    <scope>NUCLEOTIDE SEQUENCE</scope>
    <source>
        <strain evidence="17">CC99</strain>
    </source>
</reference>
<evidence type="ECO:0000256" key="1">
    <source>
        <dbReference type="ARBA" id="ARBA00001932"/>
    </source>
</evidence>
<evidence type="ECO:0000256" key="7">
    <source>
        <dbReference type="ARBA" id="ARBA00022991"/>
    </source>
</evidence>
<dbReference type="PROSITE" id="PS00394">
    <property type="entry name" value="DNA_PHOTOLYASES_1_1"/>
    <property type="match status" value="1"/>
</dbReference>
<dbReference type="PRINTS" id="PR00147">
    <property type="entry name" value="DNAPHOTLYASE"/>
</dbReference>
<dbReference type="GO" id="GO:0003677">
    <property type="term" value="F:DNA binding"/>
    <property type="evidence" value="ECO:0007669"/>
    <property type="project" value="TreeGrafter"/>
</dbReference>
<dbReference type="InterPro" id="IPR036155">
    <property type="entry name" value="Crypto/Photolyase_N_sf"/>
</dbReference>
<comment type="cofactor">
    <cofactor evidence="12">
        <name>FAD</name>
        <dbReference type="ChEBI" id="CHEBI:57692"/>
    </cofactor>
    <text evidence="12">Binds 1 FAD per subunit.</text>
</comment>
<dbReference type="Proteomes" id="UP000051494">
    <property type="component" value="Unassembled WGS sequence"/>
</dbReference>
<evidence type="ECO:0000259" key="15">
    <source>
        <dbReference type="PROSITE" id="PS51645"/>
    </source>
</evidence>
<comment type="caution">
    <text evidence="16">The sequence shown here is derived from an EMBL/GenBank/DDBJ whole genome shotgun (WGS) entry which is preliminary data.</text>
</comment>
<dbReference type="PROSITE" id="PS51645">
    <property type="entry name" value="PHR_CRY_ALPHA_BETA"/>
    <property type="match status" value="1"/>
</dbReference>
<evidence type="ECO:0000256" key="13">
    <source>
        <dbReference type="PIRSR" id="PIRSR602081-2"/>
    </source>
</evidence>
<dbReference type="EC" id="4.1.99.3" evidence="3"/>
<dbReference type="InterPro" id="IPR005101">
    <property type="entry name" value="Cryptochr/Photolyase_FAD-bd"/>
</dbReference>
<evidence type="ECO:0000256" key="11">
    <source>
        <dbReference type="ARBA" id="ARBA00083107"/>
    </source>
</evidence>
<evidence type="ECO:0000256" key="6">
    <source>
        <dbReference type="ARBA" id="ARBA00022827"/>
    </source>
</evidence>
<feature type="domain" description="Photolyase/cryptochrome alpha/beta" evidence="15">
    <location>
        <begin position="2"/>
        <end position="131"/>
    </location>
</feature>
<dbReference type="GO" id="GO:0000719">
    <property type="term" value="P:photoreactive repair"/>
    <property type="evidence" value="ECO:0007669"/>
    <property type="project" value="UniProtKB-ARBA"/>
</dbReference>
<dbReference type="EMBL" id="LKHV02000001">
    <property type="protein sequence ID" value="MCS5707282.1"/>
    <property type="molecule type" value="Genomic_DNA"/>
</dbReference>
<dbReference type="STRING" id="437022.CC99x_01305"/>
<dbReference type="Pfam" id="PF00875">
    <property type="entry name" value="DNA_photolyase"/>
    <property type="match status" value="1"/>
</dbReference>
<dbReference type="PANTHER" id="PTHR11455:SF9">
    <property type="entry name" value="CRYPTOCHROME CIRCADIAN CLOCK 5 ISOFORM X1"/>
    <property type="match status" value="1"/>
</dbReference>
<evidence type="ECO:0000256" key="8">
    <source>
        <dbReference type="ARBA" id="ARBA00031671"/>
    </source>
</evidence>
<keyword evidence="16" id="KW-0456">Lyase</keyword>
<dbReference type="Gene3D" id="1.25.40.80">
    <property type="match status" value="1"/>
</dbReference>
<dbReference type="InterPro" id="IPR002081">
    <property type="entry name" value="Cryptochrome/DNA_photolyase_1"/>
</dbReference>
<comment type="function">
    <text evidence="10">Involved in repair of UV radiation-induced DNA damage. Catalyzes the light-dependent monomerization (300-600 nm) of cyclobutyl pyrimidine dimers (in cis-syn configuration), which are formed between adjacent bases on the same DNA strand upon exposure to ultraviolet radiation.</text>
</comment>
<dbReference type="PATRIC" id="fig|1590042.3.peg.1326"/>
<accession>A0A0Q9YSD9</accession>
<feature type="binding site" evidence="12">
    <location>
        <position position="275"/>
    </location>
    <ligand>
        <name>FAD</name>
        <dbReference type="ChEBI" id="CHEBI:57692"/>
    </ligand>
</feature>
<dbReference type="Pfam" id="PF03441">
    <property type="entry name" value="FAD_binding_7"/>
    <property type="match status" value="1"/>
</dbReference>
<evidence type="ECO:0000256" key="5">
    <source>
        <dbReference type="ARBA" id="ARBA00022630"/>
    </source>
</evidence>
<dbReference type="InterPro" id="IPR014729">
    <property type="entry name" value="Rossmann-like_a/b/a_fold"/>
</dbReference>
<comment type="cofactor">
    <cofactor evidence="1">
        <name>(6R)-5,10-methylene-5,6,7,8-tetrahydrofolate</name>
        <dbReference type="ChEBI" id="CHEBI:15636"/>
    </cofactor>
</comment>
<reference evidence="17" key="2">
    <citation type="journal article" date="2016" name="Genome Announc.">
        <title>Draft Genome Sequences of Two Novel Amoeba-Resistant Intranuclear Bacteria, 'Candidatus Berkiella cookevillensis' and 'Candidatus Berkiella aquae'.</title>
        <authorList>
            <person name="Mehari Y.T."/>
            <person name="Arivett B.A."/>
            <person name="Farone A.L."/>
            <person name="Gunderson J.H."/>
            <person name="Farone M.B."/>
        </authorList>
    </citation>
    <scope>NUCLEOTIDE SEQUENCE</scope>
    <source>
        <strain evidence="17">CC99</strain>
    </source>
</reference>
<protein>
    <recommendedName>
        <fullName evidence="4">Deoxyribodipyrimidine photo-lyase</fullName>
        <ecNumber evidence="3">4.1.99.3</ecNumber>
    </recommendedName>
    <alternativeName>
        <fullName evidence="8">DNA photolyase</fullName>
    </alternativeName>
    <alternativeName>
        <fullName evidence="11">Photoreactivating enzyme</fullName>
    </alternativeName>
</protein>
<dbReference type="EMBL" id="LKHV01000005">
    <property type="protein sequence ID" value="KRG18824.1"/>
    <property type="molecule type" value="Genomic_DNA"/>
</dbReference>
<name>A0A0Q9YSD9_9GAMM</name>
<feature type="binding site" evidence="12">
    <location>
        <begin position="375"/>
        <end position="377"/>
    </location>
    <ligand>
        <name>FAD</name>
        <dbReference type="ChEBI" id="CHEBI:57692"/>
    </ligand>
</feature>
<evidence type="ECO:0000313" key="18">
    <source>
        <dbReference type="Proteomes" id="UP000051494"/>
    </source>
</evidence>
<dbReference type="SUPFAM" id="SSF52425">
    <property type="entry name" value="Cryptochrome/photolyase, N-terminal domain"/>
    <property type="match status" value="1"/>
</dbReference>
<feature type="site" description="Electron transfer via tryptophanyl radical" evidence="13">
    <location>
        <position position="385"/>
    </location>
</feature>
<dbReference type="InterPro" id="IPR006050">
    <property type="entry name" value="DNA_photolyase_N"/>
</dbReference>
<feature type="site" description="Electron transfer via tryptophanyl radical" evidence="13">
    <location>
        <position position="362"/>
    </location>
</feature>
<evidence type="ECO:0000313" key="16">
    <source>
        <dbReference type="EMBL" id="KRG18824.1"/>
    </source>
</evidence>
<evidence type="ECO:0000256" key="12">
    <source>
        <dbReference type="PIRSR" id="PIRSR602081-1"/>
    </source>
</evidence>
<dbReference type="GO" id="GO:0009416">
    <property type="term" value="P:response to light stimulus"/>
    <property type="evidence" value="ECO:0007669"/>
    <property type="project" value="TreeGrafter"/>
</dbReference>
<reference evidence="16" key="1">
    <citation type="submission" date="2015-09" db="EMBL/GenBank/DDBJ databases">
        <title>Draft Genome Sequences of Two Novel Amoeba-resistant Intranuclear Bacteria, Candidatus Berkiella cookevillensis and Candidatus Berkiella aquae.</title>
        <authorList>
            <person name="Mehari Y.T."/>
            <person name="Arivett B.A."/>
            <person name="Farone A.L."/>
            <person name="Gunderson J.H."/>
            <person name="Farone M.B."/>
        </authorList>
    </citation>
    <scope>NUCLEOTIDE SEQUENCE [LARGE SCALE GENOMIC DNA]</scope>
    <source>
        <strain evidence="16">CC99</strain>
    </source>
</reference>
<comment type="similarity">
    <text evidence="14">Belongs to the DNA photolyase family.</text>
</comment>
<evidence type="ECO:0000256" key="14">
    <source>
        <dbReference type="RuleBase" id="RU004182"/>
    </source>
</evidence>
<evidence type="ECO:0000256" key="4">
    <source>
        <dbReference type="ARBA" id="ARBA00014046"/>
    </source>
</evidence>